<evidence type="ECO:0000256" key="5">
    <source>
        <dbReference type="ARBA" id="ARBA00023098"/>
    </source>
</evidence>
<dbReference type="Pfam" id="PF04083">
    <property type="entry name" value="Abhydro_lipase"/>
    <property type="match status" value="1"/>
</dbReference>
<keyword evidence="3 7" id="KW-0378">Hydrolase</keyword>
<evidence type="ECO:0000256" key="4">
    <source>
        <dbReference type="ARBA" id="ARBA00022963"/>
    </source>
</evidence>
<dbReference type="SUPFAM" id="SSF53474">
    <property type="entry name" value="alpha/beta-Hydrolases"/>
    <property type="match status" value="1"/>
</dbReference>
<dbReference type="Proteomes" id="UP000504606">
    <property type="component" value="Unplaced"/>
</dbReference>
<dbReference type="RefSeq" id="XP_052132581.1">
    <property type="nucleotide sequence ID" value="XM_052276621.1"/>
</dbReference>
<name>A0A9C6XVZ3_FRAOC</name>
<evidence type="ECO:0000313" key="12">
    <source>
        <dbReference type="RefSeq" id="XP_052132581.1"/>
    </source>
</evidence>
<dbReference type="FunFam" id="3.40.50.1820:FF:000057">
    <property type="entry name" value="Lipase"/>
    <property type="match status" value="1"/>
</dbReference>
<dbReference type="AlphaFoldDB" id="A0A9C6XVZ3"/>
<dbReference type="InterPro" id="IPR006693">
    <property type="entry name" value="AB_hydrolase_lipase"/>
</dbReference>
<evidence type="ECO:0000256" key="7">
    <source>
        <dbReference type="PIRNR" id="PIRNR000862"/>
    </source>
</evidence>
<evidence type="ECO:0000256" key="1">
    <source>
        <dbReference type="ARBA" id="ARBA00010701"/>
    </source>
</evidence>
<gene>
    <name evidence="12" type="primary">LOC113204434</name>
</gene>
<feature type="chain" id="PRO_5038756086" description="Lipase" evidence="9">
    <location>
        <begin position="20"/>
        <end position="433"/>
    </location>
</feature>
<feature type="active site" description="Nucleophile" evidence="8">
    <location>
        <position position="198"/>
    </location>
</feature>
<dbReference type="GO" id="GO:0016042">
    <property type="term" value="P:lipid catabolic process"/>
    <property type="evidence" value="ECO:0007669"/>
    <property type="project" value="UniProtKB-KW"/>
</dbReference>
<feature type="signal peptide" evidence="9">
    <location>
        <begin position="1"/>
        <end position="19"/>
    </location>
</feature>
<evidence type="ECO:0000259" key="10">
    <source>
        <dbReference type="Pfam" id="PF04083"/>
    </source>
</evidence>
<dbReference type="InterPro" id="IPR029058">
    <property type="entry name" value="AB_hydrolase_fold"/>
</dbReference>
<organism evidence="11 12">
    <name type="scientific">Frankliniella occidentalis</name>
    <name type="common">Western flower thrips</name>
    <name type="synonym">Euthrips occidentalis</name>
    <dbReference type="NCBI Taxonomy" id="133901"/>
    <lineage>
        <taxon>Eukaryota</taxon>
        <taxon>Metazoa</taxon>
        <taxon>Ecdysozoa</taxon>
        <taxon>Arthropoda</taxon>
        <taxon>Hexapoda</taxon>
        <taxon>Insecta</taxon>
        <taxon>Pterygota</taxon>
        <taxon>Neoptera</taxon>
        <taxon>Paraneoptera</taxon>
        <taxon>Thysanoptera</taxon>
        <taxon>Terebrantia</taxon>
        <taxon>Thripoidea</taxon>
        <taxon>Thripidae</taxon>
        <taxon>Frankliniella</taxon>
    </lineage>
</organism>
<proteinExistence type="inferred from homology"/>
<keyword evidence="6" id="KW-0325">Glycoprotein</keyword>
<dbReference type="Gene3D" id="3.40.50.1820">
    <property type="entry name" value="alpha/beta hydrolase"/>
    <property type="match status" value="1"/>
</dbReference>
<evidence type="ECO:0000256" key="6">
    <source>
        <dbReference type="ARBA" id="ARBA00023180"/>
    </source>
</evidence>
<evidence type="ECO:0000256" key="8">
    <source>
        <dbReference type="PIRSR" id="PIRSR000862-1"/>
    </source>
</evidence>
<dbReference type="GO" id="GO:0016788">
    <property type="term" value="F:hydrolase activity, acting on ester bonds"/>
    <property type="evidence" value="ECO:0007669"/>
    <property type="project" value="InterPro"/>
</dbReference>
<sequence>MAIATVAALILVLPDLGSSSPATTQPPRSRAALELLTTTGSPRREAGRVAPLNATSPPGLRVMPDALSTPNIIKSNKYPVEEHTVVTEDDYVITIFRIPHADRPAVYLQHGLMCSSTEFVISGRNRALAFLLHDAGYDVWLGNFRGNRYSRKHKRMTTSDKAFWEYSWHEIGFYDVTAMIDYILNNTRRESLVFVGHSEGTTALLAAASLRPEYNGKVSMFIALAPVAFFNNVNTILMRFMIAMEPLMELGANILGQYDIKPHPPLIRFVTDHMCNKKLVGRWVCTNVVFRAIGFNGQQVDKEQILTILKTMPAGCAFRELSHYSQVFYSGKFQQFDHGSRKNKEKYGQDQPPEYPLDNVSLPVYVYYTENDVFTSTEDVKTLRDRLPNVKKYKRIFHDSFNHMDFTYARDARKLLYDDILRDIEEATKEGKA</sequence>
<feature type="domain" description="Partial AB-hydrolase lipase" evidence="10">
    <location>
        <begin position="70"/>
        <end position="122"/>
    </location>
</feature>
<dbReference type="InterPro" id="IPR025483">
    <property type="entry name" value="Lipase_euk"/>
</dbReference>
<comment type="similarity">
    <text evidence="1 7">Belongs to the AB hydrolase superfamily. Lipase family.</text>
</comment>
<keyword evidence="4 7" id="KW-0442">Lipid degradation</keyword>
<feature type="active site" description="Charge relay system" evidence="8">
    <location>
        <position position="372"/>
    </location>
</feature>
<evidence type="ECO:0000313" key="11">
    <source>
        <dbReference type="Proteomes" id="UP000504606"/>
    </source>
</evidence>
<reference evidence="12" key="1">
    <citation type="submission" date="2025-08" db="UniProtKB">
        <authorList>
            <consortium name="RefSeq"/>
        </authorList>
    </citation>
    <scope>IDENTIFICATION</scope>
    <source>
        <tissue evidence="12">Whole organism</tissue>
    </source>
</reference>
<evidence type="ECO:0000256" key="9">
    <source>
        <dbReference type="SAM" id="SignalP"/>
    </source>
</evidence>
<keyword evidence="2 9" id="KW-0732">Signal</keyword>
<accession>A0A9C6XVZ3</accession>
<keyword evidence="11" id="KW-1185">Reference proteome</keyword>
<protein>
    <recommendedName>
        <fullName evidence="7">Lipase</fullName>
    </recommendedName>
</protein>
<feature type="active site" description="Charge relay system" evidence="8">
    <location>
        <position position="403"/>
    </location>
</feature>
<keyword evidence="5" id="KW-0443">Lipid metabolism</keyword>
<evidence type="ECO:0000256" key="2">
    <source>
        <dbReference type="ARBA" id="ARBA00022729"/>
    </source>
</evidence>
<dbReference type="KEGG" id="foc:113204434"/>
<dbReference type="GeneID" id="113204434"/>
<dbReference type="OrthoDB" id="9974421at2759"/>
<dbReference type="PIRSF" id="PIRSF000862">
    <property type="entry name" value="Steryl_ester_lip"/>
    <property type="match status" value="1"/>
</dbReference>
<evidence type="ECO:0000256" key="3">
    <source>
        <dbReference type="ARBA" id="ARBA00022801"/>
    </source>
</evidence>
<dbReference type="PANTHER" id="PTHR11005">
    <property type="entry name" value="LYSOSOMAL ACID LIPASE-RELATED"/>
    <property type="match status" value="1"/>
</dbReference>